<dbReference type="STRING" id="59843.A3958_11515"/>
<dbReference type="AlphaFoldDB" id="A0A163JHC3"/>
<accession>A0A163JHC3</accession>
<organism evidence="1 2">
    <name type="scientific">Paenibacillus glucanolyticus</name>
    <dbReference type="NCBI Taxonomy" id="59843"/>
    <lineage>
        <taxon>Bacteria</taxon>
        <taxon>Bacillati</taxon>
        <taxon>Bacillota</taxon>
        <taxon>Bacilli</taxon>
        <taxon>Bacillales</taxon>
        <taxon>Paenibacillaceae</taxon>
        <taxon>Paenibacillus</taxon>
    </lineage>
</organism>
<evidence type="ECO:0008006" key="3">
    <source>
        <dbReference type="Google" id="ProtNLM"/>
    </source>
</evidence>
<gene>
    <name evidence="1" type="ORF">AWU65_11970</name>
</gene>
<dbReference type="EMBL" id="LWMH01000001">
    <property type="protein sequence ID" value="KZS46582.1"/>
    <property type="molecule type" value="Genomic_DNA"/>
</dbReference>
<comment type="caution">
    <text evidence="1">The sequence shown here is derived from an EMBL/GenBank/DDBJ whole genome shotgun (WGS) entry which is preliminary data.</text>
</comment>
<evidence type="ECO:0000313" key="2">
    <source>
        <dbReference type="Proteomes" id="UP000076796"/>
    </source>
</evidence>
<evidence type="ECO:0000313" key="1">
    <source>
        <dbReference type="EMBL" id="KZS46582.1"/>
    </source>
</evidence>
<dbReference type="GeneID" id="97558090"/>
<proteinExistence type="predicted"/>
<dbReference type="Proteomes" id="UP000076796">
    <property type="component" value="Unassembled WGS sequence"/>
</dbReference>
<dbReference type="KEGG" id="pglu:A3958_11515"/>
<protein>
    <recommendedName>
        <fullName evidence="3">Response regulatory domain-containing protein</fullName>
    </recommendedName>
</protein>
<dbReference type="RefSeq" id="WP_006207795.1">
    <property type="nucleotide sequence ID" value="NZ_CBCSBX010000006.1"/>
</dbReference>
<name>A0A163JHC3_9BACL</name>
<dbReference type="OrthoDB" id="2614999at2"/>
<sequence>MEKPQDFILVSAPNKAGEEFIRQLMYKHISFAAIANNRAEQERMMELGCKDIILIDTRDESTWIIPEFPVSKVFLFESSLNLCCRYLRICRTWTTKSIYVITHSSNPRLIYKGLGADVVLHTNHHQVSFLISSIVS</sequence>
<reference evidence="1" key="1">
    <citation type="journal article" date="2016" name="Genome Announc.">
        <title>Draft genomes of two strains of Paenibacillus glucanolyticus with capability to degrade lignocellulose.</title>
        <authorList>
            <person name="Mathews S.L."/>
            <person name="Pawlak J."/>
            <person name="Grunden A.M."/>
        </authorList>
    </citation>
    <scope>NUCLEOTIDE SEQUENCE [LARGE SCALE GENOMIC DNA]</scope>
    <source>
        <strain evidence="1">SLM1</strain>
    </source>
</reference>
<keyword evidence="2" id="KW-1185">Reference proteome</keyword>